<gene>
    <name evidence="2" type="ORF">JTE90_026027</name>
</gene>
<dbReference type="Proteomes" id="UP000827092">
    <property type="component" value="Unassembled WGS sequence"/>
</dbReference>
<dbReference type="EMBL" id="JAFNEN010001086">
    <property type="protein sequence ID" value="KAG8175049.1"/>
    <property type="molecule type" value="Genomic_DNA"/>
</dbReference>
<reference evidence="2 3" key="1">
    <citation type="journal article" date="2022" name="Nat. Ecol. Evol.">
        <title>A masculinizing supergene underlies an exaggerated male reproductive morph in a spider.</title>
        <authorList>
            <person name="Hendrickx F."/>
            <person name="De Corte Z."/>
            <person name="Sonet G."/>
            <person name="Van Belleghem S.M."/>
            <person name="Kostlbacher S."/>
            <person name="Vangestel C."/>
        </authorList>
    </citation>
    <scope>NUCLEOTIDE SEQUENCE [LARGE SCALE GENOMIC DNA]</scope>
    <source>
        <strain evidence="2">W744_W776</strain>
    </source>
</reference>
<protein>
    <submittedName>
        <fullName evidence="2">Uncharacterized protein</fullName>
    </submittedName>
</protein>
<proteinExistence type="predicted"/>
<feature type="region of interest" description="Disordered" evidence="1">
    <location>
        <begin position="1"/>
        <end position="36"/>
    </location>
</feature>
<evidence type="ECO:0000313" key="2">
    <source>
        <dbReference type="EMBL" id="KAG8175049.1"/>
    </source>
</evidence>
<dbReference type="AlphaFoldDB" id="A0AAV6TTQ9"/>
<evidence type="ECO:0000313" key="3">
    <source>
        <dbReference type="Proteomes" id="UP000827092"/>
    </source>
</evidence>
<feature type="compositionally biased region" description="Low complexity" evidence="1">
    <location>
        <begin position="25"/>
        <end position="36"/>
    </location>
</feature>
<organism evidence="2 3">
    <name type="scientific">Oedothorax gibbosus</name>
    <dbReference type="NCBI Taxonomy" id="931172"/>
    <lineage>
        <taxon>Eukaryota</taxon>
        <taxon>Metazoa</taxon>
        <taxon>Ecdysozoa</taxon>
        <taxon>Arthropoda</taxon>
        <taxon>Chelicerata</taxon>
        <taxon>Arachnida</taxon>
        <taxon>Araneae</taxon>
        <taxon>Araneomorphae</taxon>
        <taxon>Entelegynae</taxon>
        <taxon>Araneoidea</taxon>
        <taxon>Linyphiidae</taxon>
        <taxon>Erigoninae</taxon>
        <taxon>Oedothorax</taxon>
    </lineage>
</organism>
<sequence length="74" mass="7527">MEGSGSQGRQNTGSSDTRGLSIDAPEFSPGSFSSESTCIEASGISGTTNLTTCLSNVDPGVTILLCTALIRVKD</sequence>
<name>A0AAV6TTQ9_9ARAC</name>
<comment type="caution">
    <text evidence="2">The sequence shown here is derived from an EMBL/GenBank/DDBJ whole genome shotgun (WGS) entry which is preliminary data.</text>
</comment>
<evidence type="ECO:0000256" key="1">
    <source>
        <dbReference type="SAM" id="MobiDB-lite"/>
    </source>
</evidence>
<feature type="compositionally biased region" description="Polar residues" evidence="1">
    <location>
        <begin position="7"/>
        <end position="18"/>
    </location>
</feature>
<accession>A0AAV6TTQ9</accession>
<keyword evidence="3" id="KW-1185">Reference proteome</keyword>